<dbReference type="SUPFAM" id="SSF54593">
    <property type="entry name" value="Glyoxalase/Bleomycin resistance protein/Dihydroxybiphenyl dioxygenase"/>
    <property type="match status" value="1"/>
</dbReference>
<keyword evidence="4" id="KW-0677">Repeat</keyword>
<evidence type="ECO:0000256" key="5">
    <source>
        <dbReference type="ARBA" id="ARBA00022797"/>
    </source>
</evidence>
<organism evidence="9 10">
    <name type="scientific">Gordonia pseudamarae</name>
    <dbReference type="NCBI Taxonomy" id="2831662"/>
    <lineage>
        <taxon>Bacteria</taxon>
        <taxon>Bacillati</taxon>
        <taxon>Actinomycetota</taxon>
        <taxon>Actinomycetes</taxon>
        <taxon>Mycobacteriales</taxon>
        <taxon>Gordoniaceae</taxon>
        <taxon>Gordonia</taxon>
    </lineage>
</organism>
<dbReference type="EMBL" id="CP045809">
    <property type="protein sequence ID" value="QHN34224.1"/>
    <property type="molecule type" value="Genomic_DNA"/>
</dbReference>
<comment type="similarity">
    <text evidence="1">Belongs to the extradiol ring-cleavage dioxygenase family.</text>
</comment>
<evidence type="ECO:0000256" key="1">
    <source>
        <dbReference type="ARBA" id="ARBA00008784"/>
    </source>
</evidence>
<evidence type="ECO:0000256" key="2">
    <source>
        <dbReference type="ARBA" id="ARBA00011881"/>
    </source>
</evidence>
<reference evidence="9" key="1">
    <citation type="journal article" date="2021" name="Nat. Microbiol.">
        <title>Cocultivation of an ultrasmall environmental parasitic bacterium with lytic ability against bacteria associated with wastewater foams.</title>
        <authorList>
            <person name="Batinovic S."/>
            <person name="Rose J.J.A."/>
            <person name="Ratcliffe J."/>
            <person name="Seviour R.J."/>
            <person name="Petrovski S."/>
        </authorList>
    </citation>
    <scope>NUCLEOTIDE SEQUENCE</scope>
    <source>
        <strain evidence="9">CON9</strain>
    </source>
</reference>
<dbReference type="Gene3D" id="3.10.180.10">
    <property type="entry name" value="2,3-Dihydroxybiphenyl 1,2-Dioxygenase, domain 1"/>
    <property type="match status" value="2"/>
</dbReference>
<feature type="domain" description="VOC" evidence="8">
    <location>
        <begin position="14"/>
        <end position="129"/>
    </location>
</feature>
<keyword evidence="5" id="KW-0058">Aromatic hydrocarbons catabolism</keyword>
<evidence type="ECO:0000256" key="3">
    <source>
        <dbReference type="ARBA" id="ARBA00022723"/>
    </source>
</evidence>
<evidence type="ECO:0000313" key="9">
    <source>
        <dbReference type="EMBL" id="QHN34224.1"/>
    </source>
</evidence>
<evidence type="ECO:0000256" key="7">
    <source>
        <dbReference type="ARBA" id="ARBA00023002"/>
    </source>
</evidence>
<dbReference type="InterPro" id="IPR037523">
    <property type="entry name" value="VOC_core"/>
</dbReference>
<evidence type="ECO:0000313" key="10">
    <source>
        <dbReference type="Proteomes" id="UP001059836"/>
    </source>
</evidence>
<dbReference type="Pfam" id="PF00903">
    <property type="entry name" value="Glyoxalase"/>
    <property type="match status" value="1"/>
</dbReference>
<accession>A0ABX6IEE7</accession>
<dbReference type="Pfam" id="PF22247">
    <property type="entry name" value="Diox-like_N"/>
    <property type="match status" value="1"/>
</dbReference>
<keyword evidence="10" id="KW-1185">Reference proteome</keyword>
<evidence type="ECO:0000256" key="6">
    <source>
        <dbReference type="ARBA" id="ARBA00022964"/>
    </source>
</evidence>
<keyword evidence="7" id="KW-0560">Oxidoreductase</keyword>
<evidence type="ECO:0000256" key="4">
    <source>
        <dbReference type="ARBA" id="ARBA00022737"/>
    </source>
</evidence>
<feature type="domain" description="VOC" evidence="8">
    <location>
        <begin position="157"/>
        <end position="283"/>
    </location>
</feature>
<dbReference type="Proteomes" id="UP001059836">
    <property type="component" value="Chromosome"/>
</dbReference>
<sequence length="343" mass="38226">MAIELPPYRPQLAQCGAVALGTPQLEVSLSFFRDTLGMEEVERVGDTVYLRGYQELKHHSLVLFQSDTATVDSYSFRVSRPEDVELFYNQLLAEEVEVVELPSGHQAGRGTAIRFVVPHAGHTFELYYDIDAPEAPEEIRSRLLSNSSRRRGLGVRRLDHYNIQAGFDNIGKAEQWLQDSLGFKRREFVHVPDHPEMLVASWSAVTSQVHDLAIAMSLNNKDNQLHHIAFNLENHSDLLVAADTLRDLDVHFNCGPGKHGVGQAMYLYLREPGSGHRIELYSGGYHIFDPDWKALGWDMTNGDGSTWFGQELDVTMGGEMATSTDSVSSLTSLIGQKDAAPVA</sequence>
<dbReference type="PROSITE" id="PS51819">
    <property type="entry name" value="VOC"/>
    <property type="match status" value="2"/>
</dbReference>
<dbReference type="InterPro" id="IPR029068">
    <property type="entry name" value="Glyas_Bleomycin-R_OHBP_Dase"/>
</dbReference>
<keyword evidence="3" id="KW-0479">Metal-binding</keyword>
<protein>
    <submittedName>
        <fullName evidence="9">Catechol 1,2-dioxygenase</fullName>
    </submittedName>
</protein>
<comment type="subunit">
    <text evidence="2">Homotetramer.</text>
</comment>
<dbReference type="InterPro" id="IPR054560">
    <property type="entry name" value="XylE-like_N"/>
</dbReference>
<dbReference type="InterPro" id="IPR004360">
    <property type="entry name" value="Glyas_Fos-R_dOase_dom"/>
</dbReference>
<name>A0ABX6IEE7_9ACTN</name>
<dbReference type="RefSeq" id="WP_213247088.1">
    <property type="nucleotide sequence ID" value="NZ_CP045806.1"/>
</dbReference>
<keyword evidence="6" id="KW-0223">Dioxygenase</keyword>
<evidence type="ECO:0000259" key="8">
    <source>
        <dbReference type="PROSITE" id="PS51819"/>
    </source>
</evidence>
<proteinExistence type="inferred from homology"/>
<gene>
    <name evidence="9" type="ORF">GII31_04225</name>
</gene>